<organism evidence="2 3">
    <name type="scientific">Pelobacter propionicus (strain DSM 2379 / NBRC 103807 / OttBd1)</name>
    <dbReference type="NCBI Taxonomy" id="338966"/>
    <lineage>
        <taxon>Bacteria</taxon>
        <taxon>Pseudomonadati</taxon>
        <taxon>Thermodesulfobacteriota</taxon>
        <taxon>Desulfuromonadia</taxon>
        <taxon>Desulfuromonadales</taxon>
        <taxon>Desulfuromonadaceae</taxon>
        <taxon>Pelobacter</taxon>
    </lineage>
</organism>
<evidence type="ECO:0000313" key="3">
    <source>
        <dbReference type="Proteomes" id="UP000006732"/>
    </source>
</evidence>
<dbReference type="RefSeq" id="WP_011735466.1">
    <property type="nucleotide sequence ID" value="NC_008609.1"/>
</dbReference>
<feature type="chain" id="PRO_5002632523" description="Secreted protein" evidence="1">
    <location>
        <begin position="20"/>
        <end position="100"/>
    </location>
</feature>
<protein>
    <recommendedName>
        <fullName evidence="4">Secreted protein</fullName>
    </recommendedName>
</protein>
<dbReference type="EMBL" id="CP000482">
    <property type="protein sequence ID" value="ABK99176.1"/>
    <property type="molecule type" value="Genomic_DNA"/>
</dbReference>
<name>A1APA6_PELPD</name>
<reference evidence="2 3" key="1">
    <citation type="submission" date="2006-10" db="EMBL/GenBank/DDBJ databases">
        <title>Complete sequence of chromosome of Pelobacter propionicus DSM 2379.</title>
        <authorList>
            <consortium name="US DOE Joint Genome Institute"/>
            <person name="Copeland A."/>
            <person name="Lucas S."/>
            <person name="Lapidus A."/>
            <person name="Barry K."/>
            <person name="Detter J.C."/>
            <person name="Glavina del Rio T."/>
            <person name="Hammon N."/>
            <person name="Israni S."/>
            <person name="Dalin E."/>
            <person name="Tice H."/>
            <person name="Pitluck S."/>
            <person name="Saunders E."/>
            <person name="Brettin T."/>
            <person name="Bruce D."/>
            <person name="Han C."/>
            <person name="Tapia R."/>
            <person name="Schmutz J."/>
            <person name="Larimer F."/>
            <person name="Land M."/>
            <person name="Hauser L."/>
            <person name="Kyrpides N."/>
            <person name="Kim E."/>
            <person name="Lovley D."/>
            <person name="Richardson P."/>
        </authorList>
    </citation>
    <scope>NUCLEOTIDE SEQUENCE [LARGE SCALE GENOMIC DNA]</scope>
    <source>
        <strain evidence="3">DSM 2379 / NBRC 103807 / OttBd1</strain>
    </source>
</reference>
<feature type="signal peptide" evidence="1">
    <location>
        <begin position="1"/>
        <end position="19"/>
    </location>
</feature>
<keyword evidence="1" id="KW-0732">Signal</keyword>
<evidence type="ECO:0000256" key="1">
    <source>
        <dbReference type="SAM" id="SignalP"/>
    </source>
</evidence>
<evidence type="ECO:0008006" key="4">
    <source>
        <dbReference type="Google" id="ProtNLM"/>
    </source>
</evidence>
<gene>
    <name evidence="2" type="ordered locus">Ppro_1561</name>
</gene>
<evidence type="ECO:0000313" key="2">
    <source>
        <dbReference type="EMBL" id="ABK99176.1"/>
    </source>
</evidence>
<dbReference type="HOGENOM" id="CLU_2303260_0_0_7"/>
<keyword evidence="3" id="KW-1185">Reference proteome</keyword>
<accession>A1APA6</accession>
<proteinExistence type="predicted"/>
<sequence>MKLILTLMTLLTISLPALAADRCQPIKQSKLLLPSQQLFMRTYFIEKARQLNDAGRCVVDGGYNQQKKVFYYRVNDTNNPAQLTTLEYSFQQISNLNMSR</sequence>
<dbReference type="Proteomes" id="UP000006732">
    <property type="component" value="Chromosome"/>
</dbReference>
<dbReference type="KEGG" id="ppd:Ppro_1561"/>
<dbReference type="AlphaFoldDB" id="A1APA6"/>